<dbReference type="PANTHER" id="PTHR31446:SF29">
    <property type="entry name" value="ACID PHOSPHATASE_VANADIUM-DEPENDENT HALOPEROXIDASE-RELATED PROTEIN"/>
    <property type="match status" value="1"/>
</dbReference>
<name>A0A2M7RK34_9BACT</name>
<feature type="transmembrane region" description="Helical" evidence="1">
    <location>
        <begin position="6"/>
        <end position="24"/>
    </location>
</feature>
<protein>
    <submittedName>
        <fullName evidence="2">Acid phosphatase</fullName>
    </submittedName>
</protein>
<dbReference type="PANTHER" id="PTHR31446">
    <property type="entry name" value="ACID PHOSPHATASE/VANADIUM-DEPENDENT HALOPEROXIDASE-RELATED PROTEIN"/>
    <property type="match status" value="1"/>
</dbReference>
<evidence type="ECO:0000313" key="2">
    <source>
        <dbReference type="EMBL" id="PIY97119.1"/>
    </source>
</evidence>
<feature type="transmembrane region" description="Helical" evidence="1">
    <location>
        <begin position="36"/>
        <end position="59"/>
    </location>
</feature>
<dbReference type="Proteomes" id="UP000230779">
    <property type="component" value="Unassembled WGS sequence"/>
</dbReference>
<keyword evidence="1" id="KW-0472">Membrane</keyword>
<organism evidence="2 3">
    <name type="scientific">Candidatus Kerfeldbacteria bacterium CG_4_10_14_0_8_um_filter_42_10</name>
    <dbReference type="NCBI Taxonomy" id="2014248"/>
    <lineage>
        <taxon>Bacteria</taxon>
        <taxon>Candidatus Kerfeldiibacteriota</taxon>
    </lineage>
</organism>
<gene>
    <name evidence="2" type="ORF">COY66_01160</name>
</gene>
<evidence type="ECO:0000256" key="1">
    <source>
        <dbReference type="SAM" id="Phobius"/>
    </source>
</evidence>
<feature type="transmembrane region" description="Helical" evidence="1">
    <location>
        <begin position="65"/>
        <end position="83"/>
    </location>
</feature>
<keyword evidence="1" id="KW-0812">Transmembrane</keyword>
<keyword evidence="1" id="KW-1133">Transmembrane helix</keyword>
<evidence type="ECO:0000313" key="3">
    <source>
        <dbReference type="Proteomes" id="UP000230779"/>
    </source>
</evidence>
<feature type="transmembrane region" description="Helical" evidence="1">
    <location>
        <begin position="124"/>
        <end position="143"/>
    </location>
</feature>
<comment type="caution">
    <text evidence="2">The sequence shown here is derived from an EMBL/GenBank/DDBJ whole genome shotgun (WGS) entry which is preliminary data.</text>
</comment>
<dbReference type="EMBL" id="PFMD01000013">
    <property type="protein sequence ID" value="PIY97119.1"/>
    <property type="molecule type" value="Genomic_DNA"/>
</dbReference>
<dbReference type="AlphaFoldDB" id="A0A2M7RK34"/>
<accession>A0A2M7RK34</accession>
<proteinExistence type="predicted"/>
<reference evidence="2 3" key="1">
    <citation type="submission" date="2017-09" db="EMBL/GenBank/DDBJ databases">
        <title>Depth-based differentiation of microbial function through sediment-hosted aquifers and enrichment of novel symbionts in the deep terrestrial subsurface.</title>
        <authorList>
            <person name="Probst A.J."/>
            <person name="Ladd B."/>
            <person name="Jarett J.K."/>
            <person name="Geller-Mcgrath D.E."/>
            <person name="Sieber C.M."/>
            <person name="Emerson J.B."/>
            <person name="Anantharaman K."/>
            <person name="Thomas B.C."/>
            <person name="Malmstrom R."/>
            <person name="Stieglmeier M."/>
            <person name="Klingl A."/>
            <person name="Woyke T."/>
            <person name="Ryan C.M."/>
            <person name="Banfield J.F."/>
        </authorList>
    </citation>
    <scope>NUCLEOTIDE SEQUENCE [LARGE SCALE GENOMIC DNA]</scope>
    <source>
        <strain evidence="2">CG_4_10_14_0_8_um_filter_42_10</strain>
    </source>
</reference>
<sequence length="144" mass="15781">MIISKIIIIPLIVGVIAQLLKLIPQALKGKFNLRDLMMYGGMPSGHAAFVVSVATMAALEEGMDSTVFAVAVLFSVVIIRDSIGFRQIMGLQSRAINKISNKVFSEEEKLPFIRERLGHTWSEVIVGALVGTALTLLINYLFFS</sequence>
<dbReference type="InterPro" id="IPR003832">
    <property type="entry name" value="DUF212"/>
</dbReference>
<dbReference type="Pfam" id="PF02681">
    <property type="entry name" value="DUF212"/>
    <property type="match status" value="1"/>
</dbReference>